<reference evidence="10" key="1">
    <citation type="journal article" date="2014" name="Genome Announc.">
        <title>Genome sequence and annotation of Acremonium chrysogenum, producer of the beta-lactam antibiotic cephalosporin C.</title>
        <authorList>
            <person name="Terfehr D."/>
            <person name="Dahlmann T.A."/>
            <person name="Specht T."/>
            <person name="Zadra I."/>
            <person name="Kuernsteiner H."/>
            <person name="Kueck U."/>
        </authorList>
    </citation>
    <scope>NUCLEOTIDE SEQUENCE [LARGE SCALE GENOMIC DNA]</scope>
    <source>
        <strain evidence="10">ATCC 11550 / CBS 779.69 / DSM 880 / IAM 14645 / JCM 23072 / IMI 49137</strain>
    </source>
</reference>
<evidence type="ECO:0000256" key="7">
    <source>
        <dbReference type="SAM" id="Phobius"/>
    </source>
</evidence>
<organism evidence="9 10">
    <name type="scientific">Hapsidospora chrysogenum (strain ATCC 11550 / CBS 779.69 / DSM 880 / IAM 14645 / JCM 23072 / IMI 49137)</name>
    <name type="common">Acremonium chrysogenum</name>
    <dbReference type="NCBI Taxonomy" id="857340"/>
    <lineage>
        <taxon>Eukaryota</taxon>
        <taxon>Fungi</taxon>
        <taxon>Dikarya</taxon>
        <taxon>Ascomycota</taxon>
        <taxon>Pezizomycotina</taxon>
        <taxon>Sordariomycetes</taxon>
        <taxon>Hypocreomycetidae</taxon>
        <taxon>Hypocreales</taxon>
        <taxon>Bionectriaceae</taxon>
        <taxon>Hapsidospora</taxon>
    </lineage>
</organism>
<name>A0A086STN3_HAPC1</name>
<comment type="subcellular location">
    <subcellularLocation>
        <location evidence="1">Membrane</location>
        <topology evidence="1">Multi-pass membrane protein</topology>
    </subcellularLocation>
</comment>
<proteinExistence type="inferred from homology"/>
<feature type="transmembrane region" description="Helical" evidence="7">
    <location>
        <begin position="15"/>
        <end position="36"/>
    </location>
</feature>
<dbReference type="InterPro" id="IPR052337">
    <property type="entry name" value="SAT4-like"/>
</dbReference>
<evidence type="ECO:0000256" key="4">
    <source>
        <dbReference type="ARBA" id="ARBA00023136"/>
    </source>
</evidence>
<dbReference type="GO" id="GO:0016020">
    <property type="term" value="C:membrane"/>
    <property type="evidence" value="ECO:0007669"/>
    <property type="project" value="UniProtKB-SubCell"/>
</dbReference>
<feature type="transmembrane region" description="Helical" evidence="7">
    <location>
        <begin position="257"/>
        <end position="279"/>
    </location>
</feature>
<feature type="region of interest" description="Disordered" evidence="6">
    <location>
        <begin position="308"/>
        <end position="328"/>
    </location>
</feature>
<dbReference type="Proteomes" id="UP000029964">
    <property type="component" value="Unassembled WGS sequence"/>
</dbReference>
<evidence type="ECO:0000259" key="8">
    <source>
        <dbReference type="Pfam" id="PF20684"/>
    </source>
</evidence>
<comment type="caution">
    <text evidence="9">The sequence shown here is derived from an EMBL/GenBank/DDBJ whole genome shotgun (WGS) entry which is preliminary data.</text>
</comment>
<sequence>MQIGDLYFEEGVDSILVGLFVITVLAFIAAVLRLYVRLLLVKAPGLEDALIAAAICAHERIMPLIQPPQVASTAYLASSLHLVGYAPNVANDPSMWPKLHQSLYSTIIAYTITHFSFKLSIVFQSKRIFVSPTAQRTFLVLIIYLGIWSTLCLFLSIATCVPVHKYWDDTVPGRCIDRMALHYAIAGVNIVNDVAIVVAPLLFVKSLQMSRRTKFGLMALFACGGIACIFAMVRVHALYDKGIAPAKDQPYKAAITALWSGLEINIAIICACVPALRALPGRFIGQRSTLDSAKSKSSRRYAKESLQWHPVGDQAGTEPGRWATDNTATGVGGLEIEVQQSFEMKTVDAGGADDSSSQRDLVAKGCKSPHWKTHIYSSSTGKSGFRENQS</sequence>
<evidence type="ECO:0000256" key="2">
    <source>
        <dbReference type="ARBA" id="ARBA00022692"/>
    </source>
</evidence>
<keyword evidence="2 7" id="KW-0812">Transmembrane</keyword>
<keyword evidence="3 7" id="KW-1133">Transmembrane helix</keyword>
<evidence type="ECO:0000256" key="5">
    <source>
        <dbReference type="ARBA" id="ARBA00038359"/>
    </source>
</evidence>
<dbReference type="STRING" id="857340.A0A086STN3"/>
<feature type="domain" description="Rhodopsin" evidence="8">
    <location>
        <begin position="32"/>
        <end position="279"/>
    </location>
</feature>
<evidence type="ECO:0000313" key="10">
    <source>
        <dbReference type="Proteomes" id="UP000029964"/>
    </source>
</evidence>
<comment type="similarity">
    <text evidence="5">Belongs to the SAT4 family.</text>
</comment>
<feature type="transmembrane region" description="Helical" evidence="7">
    <location>
        <begin position="179"/>
        <end position="203"/>
    </location>
</feature>
<accession>A0A086STN3</accession>
<dbReference type="PANTHER" id="PTHR33048:SF47">
    <property type="entry name" value="INTEGRAL MEMBRANE PROTEIN-RELATED"/>
    <property type="match status" value="1"/>
</dbReference>
<evidence type="ECO:0000313" key="9">
    <source>
        <dbReference type="EMBL" id="KFH40465.1"/>
    </source>
</evidence>
<dbReference type="PANTHER" id="PTHR33048">
    <property type="entry name" value="PTH11-LIKE INTEGRAL MEMBRANE PROTEIN (AFU_ORTHOLOGUE AFUA_5G11245)"/>
    <property type="match status" value="1"/>
</dbReference>
<dbReference type="HOGENOM" id="CLU_028200_0_2_1"/>
<evidence type="ECO:0000256" key="1">
    <source>
        <dbReference type="ARBA" id="ARBA00004141"/>
    </source>
</evidence>
<feature type="transmembrane region" description="Helical" evidence="7">
    <location>
        <begin position="215"/>
        <end position="237"/>
    </location>
</feature>
<gene>
    <name evidence="9" type="ORF">ACRE_088690</name>
</gene>
<keyword evidence="10" id="KW-1185">Reference proteome</keyword>
<dbReference type="AlphaFoldDB" id="A0A086STN3"/>
<dbReference type="Pfam" id="PF20684">
    <property type="entry name" value="Fung_rhodopsin"/>
    <property type="match status" value="1"/>
</dbReference>
<dbReference type="InterPro" id="IPR049326">
    <property type="entry name" value="Rhodopsin_dom_fungi"/>
</dbReference>
<protein>
    <recommendedName>
        <fullName evidence="8">Rhodopsin domain-containing protein</fullName>
    </recommendedName>
</protein>
<evidence type="ECO:0000256" key="3">
    <source>
        <dbReference type="ARBA" id="ARBA00022989"/>
    </source>
</evidence>
<dbReference type="OrthoDB" id="3648173at2759"/>
<keyword evidence="4 7" id="KW-0472">Membrane</keyword>
<feature type="transmembrane region" description="Helical" evidence="7">
    <location>
        <begin position="138"/>
        <end position="159"/>
    </location>
</feature>
<evidence type="ECO:0000256" key="6">
    <source>
        <dbReference type="SAM" id="MobiDB-lite"/>
    </source>
</evidence>
<dbReference type="EMBL" id="JPKY01000200">
    <property type="protein sequence ID" value="KFH40465.1"/>
    <property type="molecule type" value="Genomic_DNA"/>
</dbReference>